<dbReference type="InterPro" id="IPR025770">
    <property type="entry name" value="PPMT_MeTrfase"/>
</dbReference>
<sequence length="289" mass="33220">METCGRIALVSFVSSLTSLVLIWLIKLMVTFGDNVITDWFVMIFVSHALITHAILGLRFYTRSKLYFQVSFRASLLGEGLALGLLVSTLGTTNWSTNFGLYLVVLSAFHFSEYIVTSIINPRSLSLDSFLLNHSKEYGIAAAASLMEFTIESYLWPQMKAHFWITTFGLSLCMFGELMRKGAMLTARSNFNHIIQNRRREGHTLVTHGVYAFCRHPSYVGWFYWSIGTQIILMNPICCVGYALISWRFFSDRIYEEEITLLNFFGEQYVNYKQKVRSGLPFISGYRFQH</sequence>
<dbReference type="Proteomes" id="UP000759131">
    <property type="component" value="Unassembled WGS sequence"/>
</dbReference>
<dbReference type="OrthoDB" id="422086at2759"/>
<dbReference type="EC" id="2.1.1.100" evidence="4 13"/>
<gene>
    <name evidence="14" type="ORF">OSB1V03_LOCUS3734</name>
</gene>
<evidence type="ECO:0000256" key="8">
    <source>
        <dbReference type="ARBA" id="ARBA00022692"/>
    </source>
</evidence>
<dbReference type="PROSITE" id="PS51564">
    <property type="entry name" value="SAM_ICMT"/>
    <property type="match status" value="1"/>
</dbReference>
<protein>
    <recommendedName>
        <fullName evidence="12 13">Protein-S-isoprenylcysteine O-methyltransferase</fullName>
        <ecNumber evidence="4 13">2.1.1.100</ecNumber>
    </recommendedName>
</protein>
<dbReference type="GO" id="GO:0032259">
    <property type="term" value="P:methylation"/>
    <property type="evidence" value="ECO:0007669"/>
    <property type="project" value="UniProtKB-KW"/>
</dbReference>
<keyword evidence="10 13" id="KW-0472">Membrane</keyword>
<evidence type="ECO:0000256" key="3">
    <source>
        <dbReference type="ARBA" id="ARBA00009140"/>
    </source>
</evidence>
<keyword evidence="6" id="KW-0808">Transferase</keyword>
<proteinExistence type="inferred from homology"/>
<feature type="transmembrane region" description="Helical" evidence="13">
    <location>
        <begin position="98"/>
        <end position="116"/>
    </location>
</feature>
<dbReference type="EMBL" id="OC856140">
    <property type="protein sequence ID" value="CAD7623277.1"/>
    <property type="molecule type" value="Genomic_DNA"/>
</dbReference>
<reference evidence="14" key="1">
    <citation type="submission" date="2020-11" db="EMBL/GenBank/DDBJ databases">
        <authorList>
            <person name="Tran Van P."/>
        </authorList>
    </citation>
    <scope>NUCLEOTIDE SEQUENCE</scope>
</reference>
<dbReference type="InterPro" id="IPR007269">
    <property type="entry name" value="ICMT_MeTrfase"/>
</dbReference>
<comment type="subcellular location">
    <subcellularLocation>
        <location evidence="13">Endoplasmic reticulum membrane</location>
        <topology evidence="13">Multi-pass membrane protein</topology>
    </subcellularLocation>
    <subcellularLocation>
        <location evidence="2">Membrane</location>
        <topology evidence="2">Multi-pass membrane protein</topology>
    </subcellularLocation>
</comment>
<organism evidence="14">
    <name type="scientific">Medioppia subpectinata</name>
    <dbReference type="NCBI Taxonomy" id="1979941"/>
    <lineage>
        <taxon>Eukaryota</taxon>
        <taxon>Metazoa</taxon>
        <taxon>Ecdysozoa</taxon>
        <taxon>Arthropoda</taxon>
        <taxon>Chelicerata</taxon>
        <taxon>Arachnida</taxon>
        <taxon>Acari</taxon>
        <taxon>Acariformes</taxon>
        <taxon>Sarcoptiformes</taxon>
        <taxon>Oribatida</taxon>
        <taxon>Brachypylina</taxon>
        <taxon>Oppioidea</taxon>
        <taxon>Oppiidae</taxon>
        <taxon>Medioppia</taxon>
    </lineage>
</organism>
<dbReference type="AlphaFoldDB" id="A0A7R9KI04"/>
<evidence type="ECO:0000256" key="4">
    <source>
        <dbReference type="ARBA" id="ARBA00012151"/>
    </source>
</evidence>
<keyword evidence="5 13" id="KW-0489">Methyltransferase</keyword>
<evidence type="ECO:0000256" key="5">
    <source>
        <dbReference type="ARBA" id="ARBA00022603"/>
    </source>
</evidence>
<keyword evidence="15" id="KW-1185">Reference proteome</keyword>
<accession>A0A7R9KI04</accession>
<keyword evidence="13" id="KW-0256">Endoplasmic reticulum</keyword>
<evidence type="ECO:0000256" key="6">
    <source>
        <dbReference type="ARBA" id="ARBA00022679"/>
    </source>
</evidence>
<keyword evidence="8 13" id="KW-0812">Transmembrane</keyword>
<evidence type="ECO:0000313" key="14">
    <source>
        <dbReference type="EMBL" id="CAD7623277.1"/>
    </source>
</evidence>
<dbReference type="Gene3D" id="1.20.120.1630">
    <property type="match status" value="1"/>
</dbReference>
<evidence type="ECO:0000256" key="7">
    <source>
        <dbReference type="ARBA" id="ARBA00022691"/>
    </source>
</evidence>
<feature type="transmembrane region" description="Helical" evidence="13">
    <location>
        <begin position="39"/>
        <end position="61"/>
    </location>
</feature>
<evidence type="ECO:0000256" key="12">
    <source>
        <dbReference type="ARBA" id="ARBA00023656"/>
    </source>
</evidence>
<evidence type="ECO:0000256" key="11">
    <source>
        <dbReference type="ARBA" id="ARBA00023572"/>
    </source>
</evidence>
<feature type="transmembrane region" description="Helical" evidence="13">
    <location>
        <begin position="161"/>
        <end position="178"/>
    </location>
</feature>
<name>A0A7R9KI04_9ACAR</name>
<comment type="similarity">
    <text evidence="3 13">Belongs to the class VI-like SAM-binding methyltransferase superfamily. Isoprenylcysteine carboxyl methyltransferase family.</text>
</comment>
<evidence type="ECO:0000256" key="1">
    <source>
        <dbReference type="ARBA" id="ARBA00001450"/>
    </source>
</evidence>
<comment type="catalytic activity">
    <reaction evidence="1 13">
        <text>[protein]-C-terminal S-[(2E,6E)-farnesyl]-L-cysteine + S-adenosyl-L-methionine = [protein]-C-terminal S-[(2E,6E)-farnesyl]-L-cysteine methyl ester + S-adenosyl-L-homocysteine</text>
        <dbReference type="Rhea" id="RHEA:21672"/>
        <dbReference type="Rhea" id="RHEA-COMP:12125"/>
        <dbReference type="Rhea" id="RHEA-COMP:12126"/>
        <dbReference type="ChEBI" id="CHEBI:57856"/>
        <dbReference type="ChEBI" id="CHEBI:59789"/>
        <dbReference type="ChEBI" id="CHEBI:90510"/>
        <dbReference type="ChEBI" id="CHEBI:90511"/>
        <dbReference type="EC" id="2.1.1.100"/>
    </reaction>
</comment>
<feature type="transmembrane region" description="Helical" evidence="13">
    <location>
        <begin position="221"/>
        <end position="244"/>
    </location>
</feature>
<dbReference type="EMBL" id="CAJPIZ010001565">
    <property type="protein sequence ID" value="CAG2103707.1"/>
    <property type="molecule type" value="Genomic_DNA"/>
</dbReference>
<dbReference type="Pfam" id="PF04140">
    <property type="entry name" value="ICMT"/>
    <property type="match status" value="1"/>
</dbReference>
<dbReference type="PANTHER" id="PTHR12714">
    <property type="entry name" value="PROTEIN-S ISOPRENYLCYSTEINE O-METHYLTRANSFERASE"/>
    <property type="match status" value="1"/>
</dbReference>
<dbReference type="GO" id="GO:0005789">
    <property type="term" value="C:endoplasmic reticulum membrane"/>
    <property type="evidence" value="ECO:0007669"/>
    <property type="project" value="UniProtKB-SubCell"/>
</dbReference>
<evidence type="ECO:0000256" key="9">
    <source>
        <dbReference type="ARBA" id="ARBA00022989"/>
    </source>
</evidence>
<evidence type="ECO:0000256" key="13">
    <source>
        <dbReference type="RuleBase" id="RU362022"/>
    </source>
</evidence>
<keyword evidence="7 13" id="KW-0949">S-adenosyl-L-methionine</keyword>
<dbReference type="GO" id="GO:0004671">
    <property type="term" value="F:protein C-terminal S-isoprenylcysteine carboxyl O-methyltransferase activity"/>
    <property type="evidence" value="ECO:0007669"/>
    <property type="project" value="UniProtKB-EC"/>
</dbReference>
<feature type="transmembrane region" description="Helical" evidence="13">
    <location>
        <begin position="7"/>
        <end position="27"/>
    </location>
</feature>
<keyword evidence="9 13" id="KW-1133">Transmembrane helix</keyword>
<evidence type="ECO:0000313" key="15">
    <source>
        <dbReference type="Proteomes" id="UP000759131"/>
    </source>
</evidence>
<evidence type="ECO:0000256" key="10">
    <source>
        <dbReference type="ARBA" id="ARBA00023136"/>
    </source>
</evidence>
<comment type="function">
    <text evidence="11">Catalyzes the post-translational methylation of isoprenylated C-terminal cysteine residues.</text>
</comment>
<dbReference type="PANTHER" id="PTHR12714:SF9">
    <property type="entry name" value="PROTEIN-S-ISOPRENYLCYSTEINE O-METHYLTRANSFERASE"/>
    <property type="match status" value="1"/>
</dbReference>
<evidence type="ECO:0000256" key="2">
    <source>
        <dbReference type="ARBA" id="ARBA00004141"/>
    </source>
</evidence>